<feature type="binding site" evidence="9">
    <location>
        <position position="187"/>
    </location>
    <ligand>
        <name>Zn(2+)</name>
        <dbReference type="ChEBI" id="CHEBI:29105"/>
    </ligand>
</feature>
<keyword evidence="2" id="KW-0227">DNA damage</keyword>
<dbReference type="PANTHER" id="PTHR30037">
    <property type="entry name" value="DNA-3-METHYLADENINE GLYCOSYLASE 1"/>
    <property type="match status" value="1"/>
</dbReference>
<dbReference type="PANTHER" id="PTHR30037:SF4">
    <property type="entry name" value="DNA-3-METHYLADENINE GLYCOSYLASE I"/>
    <property type="match status" value="1"/>
</dbReference>
<evidence type="ECO:0000256" key="2">
    <source>
        <dbReference type="ARBA" id="ARBA00022763"/>
    </source>
</evidence>
<name>A0A2T4DW15_9BACT</name>
<dbReference type="InterPro" id="IPR005019">
    <property type="entry name" value="Adenine_glyco"/>
</dbReference>
<sequence length="198" mass="22947">MPTKPIKEKERCPWCLGFEEYIEYHDKEWGVPVYDDKTHFEFLILEGAQAGLSWSTILKKREGYQKAFADFDYKKVAQFNEEDIQRLMQDAGIVRNQLKIRGTVTNAQKFMEVQKEFGSFNAYIWSFVNNKPIQNERRSMKDVPATSPESDALSKDLKKRGFKFVGSTIMYAYMQACGLVNDHILGCHRYSTVASLSK</sequence>
<comment type="catalytic activity">
    <reaction evidence="6">
        <text>Hydrolysis of alkylated DNA, releasing 3-methyladenine.</text>
        <dbReference type="EC" id="3.2.2.20"/>
    </reaction>
</comment>
<gene>
    <name evidence="10" type="primary">tag</name>
    <name evidence="11" type="ORF">C9994_00475</name>
    <name evidence="10" type="ORF">GCM10011506_27300</name>
</gene>
<dbReference type="AlphaFoldDB" id="A0A2T4DW15"/>
<dbReference type="RefSeq" id="WP_188464353.1">
    <property type="nucleotide sequence ID" value="NZ_BAABHU010000008.1"/>
</dbReference>
<evidence type="ECO:0000256" key="7">
    <source>
        <dbReference type="ARBA" id="ARBA00057608"/>
    </source>
</evidence>
<evidence type="ECO:0000256" key="9">
    <source>
        <dbReference type="PIRSR" id="PIRSR604597-1"/>
    </source>
</evidence>
<reference evidence="10" key="4">
    <citation type="submission" date="2024-05" db="EMBL/GenBank/DDBJ databases">
        <authorList>
            <person name="Sun Q."/>
            <person name="Zhou Y."/>
        </authorList>
    </citation>
    <scope>NUCLEOTIDE SEQUENCE</scope>
    <source>
        <strain evidence="10">CGMCC 1.10832</strain>
    </source>
</reference>
<dbReference type="GO" id="GO:0046872">
    <property type="term" value="F:metal ion binding"/>
    <property type="evidence" value="ECO:0007669"/>
    <property type="project" value="UniProtKB-KW"/>
</dbReference>
<keyword evidence="5" id="KW-0234">DNA repair</keyword>
<dbReference type="InterPro" id="IPR004597">
    <property type="entry name" value="Tag"/>
</dbReference>
<feature type="binding site" evidence="9">
    <location>
        <position position="183"/>
    </location>
    <ligand>
        <name>Zn(2+)</name>
        <dbReference type="ChEBI" id="CHEBI:29105"/>
    </ligand>
</feature>
<keyword evidence="3" id="KW-0378">Hydrolase</keyword>
<dbReference type="Proteomes" id="UP000240608">
    <property type="component" value="Unassembled WGS sequence"/>
</dbReference>
<dbReference type="GO" id="GO:0008725">
    <property type="term" value="F:DNA-3-methyladenine glycosylase activity"/>
    <property type="evidence" value="ECO:0007669"/>
    <property type="project" value="UniProtKB-EC"/>
</dbReference>
<keyword evidence="1 9" id="KW-0479">Metal-binding</keyword>
<dbReference type="Pfam" id="PF03352">
    <property type="entry name" value="Adenine_glyco"/>
    <property type="match status" value="1"/>
</dbReference>
<reference evidence="10" key="1">
    <citation type="journal article" date="2014" name="Int. J. Syst. Evol. Microbiol.">
        <title>Complete genome of a new Firmicutes species belonging to the dominant human colonic microbiota ('Ruminococcus bicirculans') reveals two chromosomes and a selective capacity to utilize plant glucans.</title>
        <authorList>
            <consortium name="NISC Comparative Sequencing Program"/>
            <person name="Wegmann U."/>
            <person name="Louis P."/>
            <person name="Goesmann A."/>
            <person name="Henrissat B."/>
            <person name="Duncan S.H."/>
            <person name="Flint H.J."/>
        </authorList>
    </citation>
    <scope>NUCLEOTIDE SEQUENCE</scope>
    <source>
        <strain evidence="10">CGMCC 1.10832</strain>
    </source>
</reference>
<evidence type="ECO:0000313" key="12">
    <source>
        <dbReference type="Proteomes" id="UP000240608"/>
    </source>
</evidence>
<evidence type="ECO:0000313" key="13">
    <source>
        <dbReference type="Proteomes" id="UP000636010"/>
    </source>
</evidence>
<accession>A0A2T4DW15</accession>
<evidence type="ECO:0000313" key="11">
    <source>
        <dbReference type="EMBL" id="PTB97966.1"/>
    </source>
</evidence>
<dbReference type="EMBL" id="PYVU01000002">
    <property type="protein sequence ID" value="PTB97966.1"/>
    <property type="molecule type" value="Genomic_DNA"/>
</dbReference>
<evidence type="ECO:0000313" key="10">
    <source>
        <dbReference type="EMBL" id="GGC40292.1"/>
    </source>
</evidence>
<dbReference type="EMBL" id="BMEC01000008">
    <property type="protein sequence ID" value="GGC40292.1"/>
    <property type="molecule type" value="Genomic_DNA"/>
</dbReference>
<evidence type="ECO:0000256" key="5">
    <source>
        <dbReference type="ARBA" id="ARBA00023204"/>
    </source>
</evidence>
<dbReference type="Gene3D" id="1.10.340.30">
    <property type="entry name" value="Hypothetical protein, domain 2"/>
    <property type="match status" value="1"/>
</dbReference>
<dbReference type="EC" id="3.2.2.20" evidence="8"/>
<keyword evidence="13" id="KW-1185">Reference proteome</keyword>
<dbReference type="NCBIfam" id="TIGR00624">
    <property type="entry name" value="tag"/>
    <property type="match status" value="1"/>
</dbReference>
<keyword evidence="4 9" id="KW-0862">Zinc</keyword>
<feature type="binding site" evidence="9">
    <location>
        <position position="12"/>
    </location>
    <ligand>
        <name>Zn(2+)</name>
        <dbReference type="ChEBI" id="CHEBI:29105"/>
    </ligand>
</feature>
<comment type="caution">
    <text evidence="11">The sequence shown here is derived from an EMBL/GenBank/DDBJ whole genome shotgun (WGS) entry which is preliminary data.</text>
</comment>
<evidence type="ECO:0000256" key="8">
    <source>
        <dbReference type="ARBA" id="ARBA00066766"/>
    </source>
</evidence>
<dbReference type="SUPFAM" id="SSF48150">
    <property type="entry name" value="DNA-glycosylase"/>
    <property type="match status" value="1"/>
</dbReference>
<evidence type="ECO:0000256" key="4">
    <source>
        <dbReference type="ARBA" id="ARBA00022833"/>
    </source>
</evidence>
<evidence type="ECO:0000256" key="6">
    <source>
        <dbReference type="ARBA" id="ARBA00052558"/>
    </source>
</evidence>
<evidence type="ECO:0000256" key="3">
    <source>
        <dbReference type="ARBA" id="ARBA00022801"/>
    </source>
</evidence>
<feature type="binding site" evidence="9">
    <location>
        <position position="25"/>
    </location>
    <ligand>
        <name>Zn(2+)</name>
        <dbReference type="ChEBI" id="CHEBI:29105"/>
    </ligand>
</feature>
<dbReference type="GO" id="GO:0006284">
    <property type="term" value="P:base-excision repair"/>
    <property type="evidence" value="ECO:0007669"/>
    <property type="project" value="InterPro"/>
</dbReference>
<protein>
    <recommendedName>
        <fullName evidence="8">DNA-3-methyladenine glycosylase I</fullName>
        <ecNumber evidence="8">3.2.2.20</ecNumber>
    </recommendedName>
</protein>
<organism evidence="11 12">
    <name type="scientific">Marivirga lumbricoides</name>
    <dbReference type="NCBI Taxonomy" id="1046115"/>
    <lineage>
        <taxon>Bacteria</taxon>
        <taxon>Pseudomonadati</taxon>
        <taxon>Bacteroidota</taxon>
        <taxon>Cytophagia</taxon>
        <taxon>Cytophagales</taxon>
        <taxon>Marivirgaceae</taxon>
        <taxon>Marivirga</taxon>
    </lineage>
</organism>
<reference evidence="11 12" key="2">
    <citation type="submission" date="2018-03" db="EMBL/GenBank/DDBJ databases">
        <title>Cross-interface Injection: A General Nanoliter Liquid Handling Method Applied to Single Cells Genome Amplification Automated Nanoliter Liquid Handling Applied to Single Cell Multiple Displacement Amplification.</title>
        <authorList>
            <person name="Yun J."/>
            <person name="Xu P."/>
            <person name="Xu J."/>
            <person name="Dai X."/>
            <person name="Wang Y."/>
            <person name="Zheng X."/>
            <person name="Cao C."/>
            <person name="Yi Q."/>
            <person name="Zhu Y."/>
            <person name="Wang L."/>
            <person name="Dong Z."/>
            <person name="Huang Y."/>
            <person name="Huang L."/>
            <person name="Du W."/>
        </authorList>
    </citation>
    <scope>NUCLEOTIDE SEQUENCE [LARGE SCALE GENOMIC DNA]</scope>
    <source>
        <strain evidence="11 12">Z-D1-2</strain>
    </source>
</reference>
<proteinExistence type="predicted"/>
<dbReference type="Proteomes" id="UP000636010">
    <property type="component" value="Unassembled WGS sequence"/>
</dbReference>
<dbReference type="InterPro" id="IPR052891">
    <property type="entry name" value="DNA-3mA_glycosylase"/>
</dbReference>
<comment type="function">
    <text evidence="7">Hydrolysis of the deoxyribose N-glycosidic bond to excise 3-methyladenine from the damaged DNA polymer formed by alkylation lesions.</text>
</comment>
<dbReference type="FunFam" id="1.10.340.30:FF:000009">
    <property type="entry name" value="DNA-3-methyladenine glycosylase I"/>
    <property type="match status" value="1"/>
</dbReference>
<evidence type="ECO:0000256" key="1">
    <source>
        <dbReference type="ARBA" id="ARBA00022723"/>
    </source>
</evidence>
<dbReference type="InterPro" id="IPR011257">
    <property type="entry name" value="DNA_glycosylase"/>
</dbReference>
<reference evidence="13" key="3">
    <citation type="journal article" date="2019" name="Int. J. Syst. Evol. Microbiol.">
        <title>The Global Catalogue of Microorganisms (GCM) 10K type strain sequencing project: providing services to taxonomists for standard genome sequencing and annotation.</title>
        <authorList>
            <consortium name="The Broad Institute Genomics Platform"/>
            <consortium name="The Broad Institute Genome Sequencing Center for Infectious Disease"/>
            <person name="Wu L."/>
            <person name="Ma J."/>
        </authorList>
    </citation>
    <scope>NUCLEOTIDE SEQUENCE [LARGE SCALE GENOMIC DNA]</scope>
    <source>
        <strain evidence="13">CGMCC 1.10832</strain>
    </source>
</reference>